<dbReference type="Proteomes" id="UP000886657">
    <property type="component" value="Unassembled WGS sequence"/>
</dbReference>
<dbReference type="InterPro" id="IPR051212">
    <property type="entry name" value="Type-I_RE_S_subunit"/>
</dbReference>
<evidence type="ECO:0000256" key="1">
    <source>
        <dbReference type="ARBA" id="ARBA00022747"/>
    </source>
</evidence>
<evidence type="ECO:0000256" key="2">
    <source>
        <dbReference type="ARBA" id="ARBA00023125"/>
    </source>
</evidence>
<dbReference type="InterPro" id="IPR044946">
    <property type="entry name" value="Restrct_endonuc_typeI_TRD_sf"/>
</dbReference>
<dbReference type="Gene3D" id="3.90.220.20">
    <property type="entry name" value="DNA methylase specificity domains"/>
    <property type="match status" value="3"/>
</dbReference>
<dbReference type="EMBL" id="JADKIO010000009">
    <property type="protein sequence ID" value="MBK9797236.1"/>
    <property type="molecule type" value="Genomic_DNA"/>
</dbReference>
<organism evidence="3 4">
    <name type="scientific">Candidatus Geothrix skivensis</name>
    <dbReference type="NCBI Taxonomy" id="2954439"/>
    <lineage>
        <taxon>Bacteria</taxon>
        <taxon>Pseudomonadati</taxon>
        <taxon>Acidobacteriota</taxon>
        <taxon>Holophagae</taxon>
        <taxon>Holophagales</taxon>
        <taxon>Holophagaceae</taxon>
        <taxon>Geothrix</taxon>
    </lineage>
</organism>
<dbReference type="SUPFAM" id="SSF116734">
    <property type="entry name" value="DNA methylase specificity domain"/>
    <property type="match status" value="2"/>
</dbReference>
<dbReference type="GO" id="GO:0009307">
    <property type="term" value="P:DNA restriction-modification system"/>
    <property type="evidence" value="ECO:0007669"/>
    <property type="project" value="UniProtKB-KW"/>
</dbReference>
<gene>
    <name evidence="3" type="ORF">IPP58_12215</name>
</gene>
<comment type="caution">
    <text evidence="3">The sequence shown here is derived from an EMBL/GenBank/DDBJ whole genome shotgun (WGS) entry which is preliminary data.</text>
</comment>
<keyword evidence="1" id="KW-0680">Restriction system</keyword>
<proteinExistence type="predicted"/>
<reference evidence="3" key="1">
    <citation type="submission" date="2020-10" db="EMBL/GenBank/DDBJ databases">
        <title>Connecting structure to function with the recovery of over 1000 high-quality activated sludge metagenome-assembled genomes encoding full-length rRNA genes using long-read sequencing.</title>
        <authorList>
            <person name="Singleton C.M."/>
            <person name="Petriglieri F."/>
            <person name="Kristensen J.M."/>
            <person name="Kirkegaard R.H."/>
            <person name="Michaelsen T.Y."/>
            <person name="Andersen M.H."/>
            <person name="Karst S.M."/>
            <person name="Dueholm M.S."/>
            <person name="Nielsen P.H."/>
            <person name="Albertsen M."/>
        </authorList>
    </citation>
    <scope>NUCLEOTIDE SEQUENCE</scope>
    <source>
        <strain evidence="3">Skiv_18-Q3-R9-52_MAXAC.067</strain>
    </source>
</reference>
<accession>A0A9D7XHC9</accession>
<evidence type="ECO:0000313" key="4">
    <source>
        <dbReference type="Proteomes" id="UP000886657"/>
    </source>
</evidence>
<dbReference type="PANTHER" id="PTHR43140:SF1">
    <property type="entry name" value="TYPE I RESTRICTION ENZYME ECOKI SPECIFICITY SUBUNIT"/>
    <property type="match status" value="1"/>
</dbReference>
<keyword evidence="2" id="KW-0238">DNA-binding</keyword>
<sequence>MNEPLSLPNGWVETTFGAVVTPVSVNDKKLPRGEYLESGRYPVVDQGRQFIGGYSDDETRVVSEDLPLLIFGDHTRAFKYLDQPFVPGADGVKVLKPLGVNAKWLYQIAHVLDFPDKGYARHYQHLRSARLLVPPLPEQRRIVAEIEKQFTRLDKGVTALRRVQANLKRYRAAVLKAACEGRLVPTEAELSKTGRMKVDFDTGETLLSSILTERRKGWQSRGQYKEPATPDTTVLSQLPDGWMWARLEQLGTTTGGLTKNPKRAKLTKKMPYLRVANVYANELRLQEIEHIGVEDSELEKLLVCAGDLLIVEGNGSKDQIGRLAVWDGSIDPCVHQNHLIKVRPTEPRMSKWILHWLQSPNGRNFVEMVASSTSGLYTLSVNKVGDLPIALPPLAEQSRIVAEVERCLSVVEELEAMVSASLQRAARLRQSILQQAFTAKLTRTDKP</sequence>
<dbReference type="CDD" id="cd17253">
    <property type="entry name" value="RMtype1_S_Eco933I-TRD2-CR2_like"/>
    <property type="match status" value="1"/>
</dbReference>
<dbReference type="AlphaFoldDB" id="A0A9D7XHC9"/>
<evidence type="ECO:0000313" key="3">
    <source>
        <dbReference type="EMBL" id="MBK9797236.1"/>
    </source>
</evidence>
<protein>
    <submittedName>
        <fullName evidence="3">Uncharacterized protein</fullName>
    </submittedName>
</protein>
<dbReference type="GO" id="GO:0003677">
    <property type="term" value="F:DNA binding"/>
    <property type="evidence" value="ECO:0007669"/>
    <property type="project" value="UniProtKB-KW"/>
</dbReference>
<name>A0A9D7XHC9_9BACT</name>
<dbReference type="PANTHER" id="PTHR43140">
    <property type="entry name" value="TYPE-1 RESTRICTION ENZYME ECOKI SPECIFICITY PROTEIN"/>
    <property type="match status" value="1"/>
</dbReference>